<sequence>MVASESDSPVEQPKTTTPATATTTTNTTKAPSCPMKAWPRAIQHIDRKDLYTNLEDRIHYLHTFLDFSSNDIEALISGSKYIKALIPAVVNIVYRKLLQYDITARAFQTRSTSFEGPLDEFPSEDSPQIMHRKMFLKGYLIKLCSDPSKMEFWEYLDKVGMMHVGQGREHPLHIEYIHIGACLSFIQDTFTEAILSHPRMQLHRKIALVKALGKVIWIQNDLFAKWYVRDGDEYSDEYVNKVEIEREGYLHGKKIVNDSDDSAMDSSG</sequence>
<organism evidence="3 4">
    <name type="scientific">Talaromyces atroroseus</name>
    <dbReference type="NCBI Taxonomy" id="1441469"/>
    <lineage>
        <taxon>Eukaryota</taxon>
        <taxon>Fungi</taxon>
        <taxon>Dikarya</taxon>
        <taxon>Ascomycota</taxon>
        <taxon>Pezizomycotina</taxon>
        <taxon>Eurotiomycetes</taxon>
        <taxon>Eurotiomycetidae</taxon>
        <taxon>Eurotiales</taxon>
        <taxon>Trichocomaceae</taxon>
        <taxon>Talaromyces</taxon>
        <taxon>Talaromyces sect. Trachyspermi</taxon>
    </lineage>
</organism>
<evidence type="ECO:0000313" key="3">
    <source>
        <dbReference type="EMBL" id="OKL59625.1"/>
    </source>
</evidence>
<evidence type="ECO:0000256" key="1">
    <source>
        <dbReference type="SAM" id="MobiDB-lite"/>
    </source>
</evidence>
<feature type="compositionally biased region" description="Low complexity" evidence="1">
    <location>
        <begin position="13"/>
        <end position="31"/>
    </location>
</feature>
<dbReference type="InterPro" id="IPR044398">
    <property type="entry name" value="Globin-sensor_dom"/>
</dbReference>
<protein>
    <recommendedName>
        <fullName evidence="2">Globin-sensor domain-containing protein</fullName>
    </recommendedName>
</protein>
<name>A0A225AYS9_TALAT</name>
<proteinExistence type="predicted"/>
<comment type="caution">
    <text evidence="3">The sequence shown here is derived from an EMBL/GenBank/DDBJ whole genome shotgun (WGS) entry which is preliminary data.</text>
</comment>
<dbReference type="InterPro" id="IPR012292">
    <property type="entry name" value="Globin/Proto"/>
</dbReference>
<dbReference type="Proteomes" id="UP000214365">
    <property type="component" value="Unassembled WGS sequence"/>
</dbReference>
<accession>A0A225AYS9</accession>
<dbReference type="GeneID" id="31005195"/>
<dbReference type="PANTHER" id="PTHR42071:SF1">
    <property type="entry name" value="GLOBIN-SENSOR DOMAIN-CONTAINING PROTEIN"/>
    <property type="match status" value="1"/>
</dbReference>
<dbReference type="Pfam" id="PF11563">
    <property type="entry name" value="Protoglobin"/>
    <property type="match status" value="1"/>
</dbReference>
<dbReference type="Gene3D" id="1.10.490.10">
    <property type="entry name" value="Globins"/>
    <property type="match status" value="1"/>
</dbReference>
<keyword evidence="4" id="KW-1185">Reference proteome</keyword>
<gene>
    <name evidence="3" type="ORF">UA08_05439</name>
</gene>
<feature type="domain" description="Globin-sensor" evidence="2">
    <location>
        <begin position="55"/>
        <end position="232"/>
    </location>
</feature>
<dbReference type="PANTHER" id="PTHR42071">
    <property type="entry name" value="PROTOGLOBIN DOMAIN-CONTAINING PROTEIN"/>
    <property type="match status" value="1"/>
</dbReference>
<dbReference type="GO" id="GO:0020037">
    <property type="term" value="F:heme binding"/>
    <property type="evidence" value="ECO:0007669"/>
    <property type="project" value="InterPro"/>
</dbReference>
<dbReference type="OrthoDB" id="10027058at2759"/>
<evidence type="ECO:0000259" key="2">
    <source>
        <dbReference type="Pfam" id="PF11563"/>
    </source>
</evidence>
<feature type="region of interest" description="Disordered" evidence="1">
    <location>
        <begin position="1"/>
        <end position="34"/>
    </location>
</feature>
<evidence type="ECO:0000313" key="4">
    <source>
        <dbReference type="Proteomes" id="UP000214365"/>
    </source>
</evidence>
<dbReference type="RefSeq" id="XP_020119746.1">
    <property type="nucleotide sequence ID" value="XM_020267761.1"/>
</dbReference>
<dbReference type="EMBL" id="LFMY01000007">
    <property type="protein sequence ID" value="OKL59625.1"/>
    <property type="molecule type" value="Genomic_DNA"/>
</dbReference>
<reference evidence="3 4" key="1">
    <citation type="submission" date="2015-06" db="EMBL/GenBank/DDBJ databases">
        <title>Talaromyces atroroseus IBT 11181 draft genome.</title>
        <authorList>
            <person name="Rasmussen K.B."/>
            <person name="Rasmussen S."/>
            <person name="Petersen B."/>
            <person name="Sicheritz-Ponten T."/>
            <person name="Mortensen U.H."/>
            <person name="Thrane U."/>
        </authorList>
    </citation>
    <scope>NUCLEOTIDE SEQUENCE [LARGE SCALE GENOMIC DNA]</scope>
    <source>
        <strain evidence="3 4">IBT 11181</strain>
    </source>
</reference>
<dbReference type="AlphaFoldDB" id="A0A225AYS9"/>
<dbReference type="GO" id="GO:0019825">
    <property type="term" value="F:oxygen binding"/>
    <property type="evidence" value="ECO:0007669"/>
    <property type="project" value="InterPro"/>
</dbReference>